<protein>
    <submittedName>
        <fullName evidence="2">ARAD1A08910p</fullName>
    </submittedName>
</protein>
<proteinExistence type="predicted"/>
<dbReference type="EMBL" id="HG937691">
    <property type="protein sequence ID" value="CDP33416.1"/>
    <property type="molecule type" value="Genomic_DNA"/>
</dbReference>
<name>A0A060T2J5_BLAAD</name>
<sequence>MTHEIENGTLQQLKQTVQELRKERADAKEVIAVLTARTGKINRYIYKLIRTMGHTPSVSVEVCLGFFVKFGLLTRCHQPGHLTTG</sequence>
<evidence type="ECO:0000313" key="2">
    <source>
        <dbReference type="EMBL" id="CDP33416.1"/>
    </source>
</evidence>
<reference evidence="2" key="2">
    <citation type="submission" date="2014-06" db="EMBL/GenBank/DDBJ databases">
        <title>The complete genome of Blastobotrys (Arxula) adeninivorans LS3 - a yeast of biotechnological interest.</title>
        <authorList>
            <person name="Kunze G."/>
            <person name="Gaillardin C."/>
            <person name="Czernicka M."/>
            <person name="Durrens P."/>
            <person name="Martin T."/>
            <person name="Boer E."/>
            <person name="Gabaldon T."/>
            <person name="Cruz J."/>
            <person name="Talla E."/>
            <person name="Marck C."/>
            <person name="Goffeau A."/>
            <person name="Barbe V."/>
            <person name="Baret P."/>
            <person name="Baronian K."/>
            <person name="Beier S."/>
            <person name="Bleykasten C."/>
            <person name="Bode R."/>
            <person name="Casaregola S."/>
            <person name="Despons L."/>
            <person name="Fairhead C."/>
            <person name="Giersberg M."/>
            <person name="Gierski P."/>
            <person name="Hahnel U."/>
            <person name="Hartmann A."/>
            <person name="Jankowska D."/>
            <person name="Jubin C."/>
            <person name="Jung P."/>
            <person name="Lafontaine I."/>
            <person name="Leh-Louis V."/>
            <person name="Lemaire M."/>
            <person name="Marcet-Houben M."/>
            <person name="Mascher M."/>
            <person name="Morel G."/>
            <person name="Richard G.-F."/>
            <person name="Riechen J."/>
            <person name="Sacerdot C."/>
            <person name="Sarkar A."/>
            <person name="Savel G."/>
            <person name="Schacherer J."/>
            <person name="Sherman D."/>
            <person name="Straub M.-L."/>
            <person name="Stein N."/>
            <person name="Thierry A."/>
            <person name="Trautwein-Schult A."/>
            <person name="Westhof E."/>
            <person name="Worch S."/>
            <person name="Dujon B."/>
            <person name="Souciet J.-L."/>
            <person name="Wincker P."/>
            <person name="Scholz U."/>
            <person name="Neuveglise N."/>
        </authorList>
    </citation>
    <scope>NUCLEOTIDE SEQUENCE</scope>
    <source>
        <strain evidence="2">LS3</strain>
    </source>
</reference>
<organism evidence="2">
    <name type="scientific">Blastobotrys adeninivorans</name>
    <name type="common">Yeast</name>
    <name type="synonym">Arxula adeninivorans</name>
    <dbReference type="NCBI Taxonomy" id="409370"/>
    <lineage>
        <taxon>Eukaryota</taxon>
        <taxon>Fungi</taxon>
        <taxon>Dikarya</taxon>
        <taxon>Ascomycota</taxon>
        <taxon>Saccharomycotina</taxon>
        <taxon>Dipodascomycetes</taxon>
        <taxon>Dipodascales</taxon>
        <taxon>Trichomonascaceae</taxon>
        <taxon>Blastobotrys</taxon>
    </lineage>
</organism>
<feature type="coiled-coil region" evidence="1">
    <location>
        <begin position="3"/>
        <end position="37"/>
    </location>
</feature>
<accession>A0A060T2J5</accession>
<gene>
    <name evidence="2" type="ORF">GNLVRS02_ARAD1A08910g</name>
</gene>
<evidence type="ECO:0000256" key="1">
    <source>
        <dbReference type="SAM" id="Coils"/>
    </source>
</evidence>
<keyword evidence="1" id="KW-0175">Coiled coil</keyword>
<dbReference type="AlphaFoldDB" id="A0A060T2J5"/>
<reference evidence="2" key="1">
    <citation type="submission" date="2014-02" db="EMBL/GenBank/DDBJ databases">
        <authorList>
            <person name="Genoscope - CEA"/>
        </authorList>
    </citation>
    <scope>NUCLEOTIDE SEQUENCE</scope>
    <source>
        <strain evidence="2">LS3</strain>
    </source>
</reference>